<name>A0ABW3HTM0_9BACL</name>
<dbReference type="GO" id="GO:0008168">
    <property type="term" value="F:methyltransferase activity"/>
    <property type="evidence" value="ECO:0007669"/>
    <property type="project" value="UniProtKB-KW"/>
</dbReference>
<dbReference type="Proteomes" id="UP001596989">
    <property type="component" value="Unassembled WGS sequence"/>
</dbReference>
<proteinExistence type="predicted"/>
<dbReference type="RefSeq" id="WP_377565710.1">
    <property type="nucleotide sequence ID" value="NZ_JBHTJZ010000024.1"/>
</dbReference>
<dbReference type="EMBL" id="JBHTJZ010000024">
    <property type="protein sequence ID" value="MFD0960855.1"/>
    <property type="molecule type" value="Genomic_DNA"/>
</dbReference>
<accession>A0ABW3HTM0</accession>
<sequence>MTRKNRSGDDFPIRYVYTYASHEDEVELCQLELSTLFGRAVTGKNGVIACREEHPPDVNRSPFIKRRIDVTQQVCELSELIHRLQGMDTAGETFKVIYTEGDERHAYEARRALERQVGAIIKGMADMRQPQREYGLMRYEGQWLFGPCRDSESVWLRHQRKPCNYSTALPVRAARAIVNLAVGPVPEGKRLIDPCCGMGSVLIEALSMGVRIEGVDMNPLAVRGARANLSHFGYPDVVGLGDMTELEGHYDAAIVDLPYNLCSVLTDEAQLSMLQAVRRLSNRAVIVATADIGVQIEAAGWYVANSILLRKGSFARHVSVVK</sequence>
<dbReference type="Pfam" id="PF01170">
    <property type="entry name" value="UPF0020"/>
    <property type="match status" value="1"/>
</dbReference>
<dbReference type="PANTHER" id="PTHR14911">
    <property type="entry name" value="THUMP DOMAIN-CONTAINING"/>
    <property type="match status" value="1"/>
</dbReference>
<reference evidence="3" key="1">
    <citation type="journal article" date="2019" name="Int. J. Syst. Evol. Microbiol.">
        <title>The Global Catalogue of Microorganisms (GCM) 10K type strain sequencing project: providing services to taxonomists for standard genome sequencing and annotation.</title>
        <authorList>
            <consortium name="The Broad Institute Genomics Platform"/>
            <consortium name="The Broad Institute Genome Sequencing Center for Infectious Disease"/>
            <person name="Wu L."/>
            <person name="Ma J."/>
        </authorList>
    </citation>
    <scope>NUCLEOTIDE SEQUENCE [LARGE SCALE GENOMIC DNA]</scope>
    <source>
        <strain evidence="3">CCUG 59129</strain>
    </source>
</reference>
<evidence type="ECO:0000313" key="3">
    <source>
        <dbReference type="Proteomes" id="UP001596989"/>
    </source>
</evidence>
<evidence type="ECO:0000259" key="1">
    <source>
        <dbReference type="Pfam" id="PF01170"/>
    </source>
</evidence>
<keyword evidence="3" id="KW-1185">Reference proteome</keyword>
<dbReference type="SUPFAM" id="SSF53335">
    <property type="entry name" value="S-adenosyl-L-methionine-dependent methyltransferases"/>
    <property type="match status" value="1"/>
</dbReference>
<dbReference type="InterPro" id="IPR029063">
    <property type="entry name" value="SAM-dependent_MTases_sf"/>
</dbReference>
<dbReference type="PANTHER" id="PTHR14911:SF13">
    <property type="entry name" value="TRNA (GUANINE(6)-N2)-METHYLTRANSFERASE THUMP3"/>
    <property type="match status" value="1"/>
</dbReference>
<organism evidence="2 3">
    <name type="scientific">Paenibacillus chungangensis</name>
    <dbReference type="NCBI Taxonomy" id="696535"/>
    <lineage>
        <taxon>Bacteria</taxon>
        <taxon>Bacillati</taxon>
        <taxon>Bacillota</taxon>
        <taxon>Bacilli</taxon>
        <taxon>Bacillales</taxon>
        <taxon>Paenibacillaceae</taxon>
        <taxon>Paenibacillus</taxon>
    </lineage>
</organism>
<comment type="caution">
    <text evidence="2">The sequence shown here is derived from an EMBL/GenBank/DDBJ whole genome shotgun (WGS) entry which is preliminary data.</text>
</comment>
<dbReference type="CDD" id="cd02440">
    <property type="entry name" value="AdoMet_MTases"/>
    <property type="match status" value="1"/>
</dbReference>
<feature type="domain" description="Ribosomal RNA large subunit methyltransferase K/L-like methyltransferase" evidence="1">
    <location>
        <begin position="160"/>
        <end position="260"/>
    </location>
</feature>
<dbReference type="InterPro" id="IPR000241">
    <property type="entry name" value="RlmKL-like_Mtase"/>
</dbReference>
<dbReference type="Gene3D" id="3.40.50.150">
    <property type="entry name" value="Vaccinia Virus protein VP39"/>
    <property type="match status" value="1"/>
</dbReference>
<evidence type="ECO:0000313" key="2">
    <source>
        <dbReference type="EMBL" id="MFD0960855.1"/>
    </source>
</evidence>
<keyword evidence="2" id="KW-0489">Methyltransferase</keyword>
<gene>
    <name evidence="2" type="ORF">ACFQ2I_15800</name>
</gene>
<protein>
    <submittedName>
        <fullName evidence="2">TRM11 family SAM-dependent methyltransferase</fullName>
    </submittedName>
</protein>
<keyword evidence="2" id="KW-0808">Transferase</keyword>
<dbReference type="GO" id="GO:0032259">
    <property type="term" value="P:methylation"/>
    <property type="evidence" value="ECO:0007669"/>
    <property type="project" value="UniProtKB-KW"/>
</dbReference>